<dbReference type="RefSeq" id="WP_344666148.1">
    <property type="nucleotide sequence ID" value="NZ_BAAAQN010000014.1"/>
</dbReference>
<feature type="compositionally biased region" description="Low complexity" evidence="1">
    <location>
        <begin position="1"/>
        <end position="13"/>
    </location>
</feature>
<organism evidence="2 3">
    <name type="scientific">Catenulispora yoronensis</name>
    <dbReference type="NCBI Taxonomy" id="450799"/>
    <lineage>
        <taxon>Bacteria</taxon>
        <taxon>Bacillati</taxon>
        <taxon>Actinomycetota</taxon>
        <taxon>Actinomycetes</taxon>
        <taxon>Catenulisporales</taxon>
        <taxon>Catenulisporaceae</taxon>
        <taxon>Catenulispora</taxon>
    </lineage>
</organism>
<reference evidence="3" key="1">
    <citation type="journal article" date="2019" name="Int. J. Syst. Evol. Microbiol.">
        <title>The Global Catalogue of Microorganisms (GCM) 10K type strain sequencing project: providing services to taxonomists for standard genome sequencing and annotation.</title>
        <authorList>
            <consortium name="The Broad Institute Genomics Platform"/>
            <consortium name="The Broad Institute Genome Sequencing Center for Infectious Disease"/>
            <person name="Wu L."/>
            <person name="Ma J."/>
        </authorList>
    </citation>
    <scope>NUCLEOTIDE SEQUENCE [LARGE SCALE GENOMIC DNA]</scope>
    <source>
        <strain evidence="3">JCM 16014</strain>
    </source>
</reference>
<feature type="region of interest" description="Disordered" evidence="1">
    <location>
        <begin position="249"/>
        <end position="275"/>
    </location>
</feature>
<protein>
    <submittedName>
        <fullName evidence="2">Uncharacterized protein</fullName>
    </submittedName>
</protein>
<evidence type="ECO:0000256" key="1">
    <source>
        <dbReference type="SAM" id="MobiDB-lite"/>
    </source>
</evidence>
<accession>A0ABP5FKG4</accession>
<gene>
    <name evidence="2" type="ORF">GCM10009839_29510</name>
</gene>
<dbReference type="Proteomes" id="UP001500751">
    <property type="component" value="Unassembled WGS sequence"/>
</dbReference>
<keyword evidence="3" id="KW-1185">Reference proteome</keyword>
<evidence type="ECO:0000313" key="2">
    <source>
        <dbReference type="EMBL" id="GAA2028454.1"/>
    </source>
</evidence>
<proteinExistence type="predicted"/>
<feature type="compositionally biased region" description="Low complexity" evidence="1">
    <location>
        <begin position="36"/>
        <end position="45"/>
    </location>
</feature>
<dbReference type="EMBL" id="BAAAQN010000014">
    <property type="protein sequence ID" value="GAA2028454.1"/>
    <property type="molecule type" value="Genomic_DNA"/>
</dbReference>
<evidence type="ECO:0000313" key="3">
    <source>
        <dbReference type="Proteomes" id="UP001500751"/>
    </source>
</evidence>
<feature type="region of interest" description="Disordered" evidence="1">
    <location>
        <begin position="1"/>
        <end position="54"/>
    </location>
</feature>
<comment type="caution">
    <text evidence="2">The sequence shown here is derived from an EMBL/GenBank/DDBJ whole genome shotgun (WGS) entry which is preliminary data.</text>
</comment>
<name>A0ABP5FKG4_9ACTN</name>
<sequence>MSESQQPHQQPDQQPERRPDQQSGQQPDQRSEPRPDQQSGQQPDQQSDDRRAAPEARRYGFPVVHAHEVCAVRTVAREDWDGSAPGRVQLLRWRDGSGALVRDLPLDRLYVWARAGRVSFGDQEGRTVDLVLLGEPETEGLGLGTPWPRTHNRTSTSSNLAHGLAEDLRNAVTLPAAFPRMMRVSGERNAVLDALVGWCQREVPGIHILRGWPRGSERPTRHQIEGLAHKGLLGDHGWLPDTVGARPAGWSPFGNDRNAHSGTARPRAHEHPSGA</sequence>